<reference evidence="2" key="1">
    <citation type="journal article" date="2019" name="Int. J. Syst. Evol. Microbiol.">
        <title>The Global Catalogue of Microorganisms (GCM) 10K type strain sequencing project: providing services to taxonomists for standard genome sequencing and annotation.</title>
        <authorList>
            <consortium name="The Broad Institute Genomics Platform"/>
            <consortium name="The Broad Institute Genome Sequencing Center for Infectious Disease"/>
            <person name="Wu L."/>
            <person name="Ma J."/>
        </authorList>
    </citation>
    <scope>NUCLEOTIDE SEQUENCE [LARGE SCALE GENOMIC DNA]</scope>
    <source>
        <strain evidence="2">JCM 17923</strain>
    </source>
</reference>
<dbReference type="Proteomes" id="UP001501153">
    <property type="component" value="Unassembled WGS sequence"/>
</dbReference>
<gene>
    <name evidence="1" type="ORF">GCM10023185_06720</name>
</gene>
<dbReference type="RefSeq" id="WP_345233815.1">
    <property type="nucleotide sequence ID" value="NZ_BAABGZ010000010.1"/>
</dbReference>
<proteinExistence type="predicted"/>
<name>A0ABP8I211_9BACT</name>
<accession>A0ABP8I211</accession>
<keyword evidence="2" id="KW-1185">Reference proteome</keyword>
<evidence type="ECO:0000313" key="1">
    <source>
        <dbReference type="EMBL" id="GAA4349758.1"/>
    </source>
</evidence>
<dbReference type="EMBL" id="BAABGZ010000010">
    <property type="protein sequence ID" value="GAA4349758.1"/>
    <property type="molecule type" value="Genomic_DNA"/>
</dbReference>
<evidence type="ECO:0000313" key="2">
    <source>
        <dbReference type="Proteomes" id="UP001501153"/>
    </source>
</evidence>
<comment type="caution">
    <text evidence="1">The sequence shown here is derived from an EMBL/GenBank/DDBJ whole genome shotgun (WGS) entry which is preliminary data.</text>
</comment>
<sequence>MDNNIDFLRLATQLLPPLLRKPKLRAWVGSLLSPLRQQHAAFLLYAAQARRELSYNSQTMAYEKALNDRFDPNGQRIWIENSDRELKPLYLNFTAENQEAKPVYSRAECPPWQYIYSQADFNSQLDFIVRVPPVLLPSNNPPAAAELTAQLHARIQRFRLAGKRYAVRFSNTPRPTYP</sequence>
<protein>
    <submittedName>
        <fullName evidence="1">Uncharacterized protein</fullName>
    </submittedName>
</protein>
<organism evidence="1 2">
    <name type="scientific">Hymenobacter saemangeumensis</name>
    <dbReference type="NCBI Taxonomy" id="1084522"/>
    <lineage>
        <taxon>Bacteria</taxon>
        <taxon>Pseudomonadati</taxon>
        <taxon>Bacteroidota</taxon>
        <taxon>Cytophagia</taxon>
        <taxon>Cytophagales</taxon>
        <taxon>Hymenobacteraceae</taxon>
        <taxon>Hymenobacter</taxon>
    </lineage>
</organism>